<sequence>MSSIGRGITLSLSLSLSSLFNLLLLLIVSSKFCVIDGFTWNGSGMLPFIRKDINCSSSEWRRVLWKKPYPGLAKINSFSNFVAINSQVLFGCLLPLCGFSSFNI</sequence>
<evidence type="ECO:0000313" key="2">
    <source>
        <dbReference type="Proteomes" id="UP001642487"/>
    </source>
</evidence>
<name>A0ABP0YCR3_9ROSI</name>
<gene>
    <name evidence="1" type="ORF">CITCOLO1_LOCUS9269</name>
</gene>
<dbReference type="EMBL" id="OZ021737">
    <property type="protein sequence ID" value="CAK9317366.1"/>
    <property type="molecule type" value="Genomic_DNA"/>
</dbReference>
<dbReference type="Proteomes" id="UP001642487">
    <property type="component" value="Chromosome 3"/>
</dbReference>
<evidence type="ECO:0000313" key="1">
    <source>
        <dbReference type="EMBL" id="CAK9317366.1"/>
    </source>
</evidence>
<accession>A0ABP0YCR3</accession>
<proteinExistence type="predicted"/>
<organism evidence="1 2">
    <name type="scientific">Citrullus colocynthis</name>
    <name type="common">colocynth</name>
    <dbReference type="NCBI Taxonomy" id="252529"/>
    <lineage>
        <taxon>Eukaryota</taxon>
        <taxon>Viridiplantae</taxon>
        <taxon>Streptophyta</taxon>
        <taxon>Embryophyta</taxon>
        <taxon>Tracheophyta</taxon>
        <taxon>Spermatophyta</taxon>
        <taxon>Magnoliopsida</taxon>
        <taxon>eudicotyledons</taxon>
        <taxon>Gunneridae</taxon>
        <taxon>Pentapetalae</taxon>
        <taxon>rosids</taxon>
        <taxon>fabids</taxon>
        <taxon>Cucurbitales</taxon>
        <taxon>Cucurbitaceae</taxon>
        <taxon>Benincaseae</taxon>
        <taxon>Citrullus</taxon>
    </lineage>
</organism>
<keyword evidence="2" id="KW-1185">Reference proteome</keyword>
<reference evidence="1 2" key="1">
    <citation type="submission" date="2024-03" db="EMBL/GenBank/DDBJ databases">
        <authorList>
            <person name="Gkanogiannis A."/>
            <person name="Becerra Lopez-Lavalle L."/>
        </authorList>
    </citation>
    <scope>NUCLEOTIDE SEQUENCE [LARGE SCALE GENOMIC DNA]</scope>
</reference>
<protein>
    <submittedName>
        <fullName evidence="1">Uncharacterized protein</fullName>
    </submittedName>
</protein>